<keyword evidence="2 5" id="KW-0812">Transmembrane</keyword>
<evidence type="ECO:0000313" key="7">
    <source>
        <dbReference type="Proteomes" id="UP000011910"/>
    </source>
</evidence>
<dbReference type="InterPro" id="IPR000537">
    <property type="entry name" value="UbiA_prenyltransferase"/>
</dbReference>
<dbReference type="GO" id="GO:0016765">
    <property type="term" value="F:transferase activity, transferring alkyl or aryl (other than methyl) groups"/>
    <property type="evidence" value="ECO:0007669"/>
    <property type="project" value="InterPro"/>
</dbReference>
<dbReference type="eggNOG" id="COG0382">
    <property type="taxonomic scope" value="Bacteria"/>
</dbReference>
<evidence type="ECO:0000256" key="3">
    <source>
        <dbReference type="ARBA" id="ARBA00022989"/>
    </source>
</evidence>
<dbReference type="AlphaFoldDB" id="M7N522"/>
<accession>M7N522</accession>
<evidence type="ECO:0000256" key="5">
    <source>
        <dbReference type="SAM" id="Phobius"/>
    </source>
</evidence>
<name>M7N522_9BACT</name>
<keyword evidence="7" id="KW-1185">Reference proteome</keyword>
<protein>
    <submittedName>
        <fullName evidence="6">Bacteriochlorophyll/chlorophyll synthetase</fullName>
    </submittedName>
</protein>
<evidence type="ECO:0000256" key="1">
    <source>
        <dbReference type="ARBA" id="ARBA00004141"/>
    </source>
</evidence>
<dbReference type="Proteomes" id="UP000011910">
    <property type="component" value="Unassembled WGS sequence"/>
</dbReference>
<feature type="transmembrane region" description="Helical" evidence="5">
    <location>
        <begin position="231"/>
        <end position="252"/>
    </location>
</feature>
<dbReference type="RefSeq" id="WP_009195831.1">
    <property type="nucleotide sequence ID" value="NZ_AODQ01000059.1"/>
</dbReference>
<comment type="caution">
    <text evidence="6">The sequence shown here is derived from an EMBL/GenBank/DDBJ whole genome shotgun (WGS) entry which is preliminary data.</text>
</comment>
<dbReference type="GO" id="GO:0016020">
    <property type="term" value="C:membrane"/>
    <property type="evidence" value="ECO:0007669"/>
    <property type="project" value="UniProtKB-SubCell"/>
</dbReference>
<feature type="transmembrane region" description="Helical" evidence="5">
    <location>
        <begin position="88"/>
        <end position="109"/>
    </location>
</feature>
<feature type="transmembrane region" description="Helical" evidence="5">
    <location>
        <begin position="164"/>
        <end position="184"/>
    </location>
</feature>
<feature type="transmembrane region" description="Helical" evidence="5">
    <location>
        <begin position="21"/>
        <end position="48"/>
    </location>
</feature>
<evidence type="ECO:0000256" key="2">
    <source>
        <dbReference type="ARBA" id="ARBA00022692"/>
    </source>
</evidence>
<evidence type="ECO:0000313" key="6">
    <source>
        <dbReference type="EMBL" id="EMR02397.1"/>
    </source>
</evidence>
<dbReference type="PATRIC" id="fig|1279009.4.peg.2472"/>
<keyword evidence="4 5" id="KW-0472">Membrane</keyword>
<comment type="subcellular location">
    <subcellularLocation>
        <location evidence="1">Membrane</location>
        <topology evidence="1">Multi-pass membrane protein</topology>
    </subcellularLocation>
</comment>
<keyword evidence="3 5" id="KW-1133">Transmembrane helix</keyword>
<reference evidence="6 7" key="1">
    <citation type="journal article" date="2013" name="Genome Announc.">
        <title>Draft Genome Sequence of Cesiribacter andamanensis Strain AMV16T, Isolated from a Soil Sample from a Mud Volcano in the Andaman Islands, India.</title>
        <authorList>
            <person name="Shivaji S."/>
            <person name="Ara S."/>
            <person name="Begum Z."/>
            <person name="Srinivas T.N."/>
            <person name="Singh A."/>
            <person name="Kumar Pinnaka A."/>
        </authorList>
    </citation>
    <scope>NUCLEOTIDE SEQUENCE [LARGE SCALE GENOMIC DNA]</scope>
    <source>
        <strain evidence="6 7">AMV16</strain>
    </source>
</reference>
<dbReference type="EMBL" id="AODQ01000059">
    <property type="protein sequence ID" value="EMR02397.1"/>
    <property type="molecule type" value="Genomic_DNA"/>
</dbReference>
<feature type="transmembrane region" description="Helical" evidence="5">
    <location>
        <begin position="205"/>
        <end position="225"/>
    </location>
</feature>
<dbReference type="OrthoDB" id="665023at2"/>
<gene>
    <name evidence="6" type="ORF">ADICEAN_02440</name>
</gene>
<sequence length="292" mass="33013">MLKKSTLLHLRIPFSFYLLPVYLFALSVADHVHSIPAIGVFVALHLLLYPASNGYNSYFDKDEESIGGLKTPPPVSRQLYVTANMLDLAAVLIGWWLAGPLFALMEVVYSLVSRAYSHPAIRLKRYPFISWWVAGSFQGFFTFAMVYVGISGEGLAGFWQPEPVLAACLTTLLLWGSYPMTQIYQHGEDGRRGDRTLSLLLGVRGTFYFTAIAFAIANFAFWIFFLEYYTLWQALVFQLFLLPVLGYFLYWLRQVLHDSTAVGFSQSMLLSTVSALCLNVFFIILSVWTKGL</sequence>
<feature type="transmembrane region" description="Helical" evidence="5">
    <location>
        <begin position="129"/>
        <end position="152"/>
    </location>
</feature>
<dbReference type="STRING" id="1279009.ADICEAN_02440"/>
<proteinExistence type="predicted"/>
<dbReference type="Pfam" id="PF01040">
    <property type="entry name" value="UbiA"/>
    <property type="match status" value="1"/>
</dbReference>
<evidence type="ECO:0000256" key="4">
    <source>
        <dbReference type="ARBA" id="ARBA00023136"/>
    </source>
</evidence>
<feature type="transmembrane region" description="Helical" evidence="5">
    <location>
        <begin position="264"/>
        <end position="288"/>
    </location>
</feature>
<organism evidence="6 7">
    <name type="scientific">Cesiribacter andamanensis AMV16</name>
    <dbReference type="NCBI Taxonomy" id="1279009"/>
    <lineage>
        <taxon>Bacteria</taxon>
        <taxon>Pseudomonadati</taxon>
        <taxon>Bacteroidota</taxon>
        <taxon>Cytophagia</taxon>
        <taxon>Cytophagales</taxon>
        <taxon>Cesiribacteraceae</taxon>
        <taxon>Cesiribacter</taxon>
    </lineage>
</organism>